<dbReference type="EMBL" id="CP019236">
    <property type="protein sequence ID" value="APW39189.1"/>
    <property type="molecule type" value="Genomic_DNA"/>
</dbReference>
<evidence type="ECO:0000256" key="1">
    <source>
        <dbReference type="ARBA" id="ARBA00022801"/>
    </source>
</evidence>
<proteinExistence type="predicted"/>
<keyword evidence="1" id="KW-0378">Hydrolase</keyword>
<evidence type="ECO:0000313" key="3">
    <source>
        <dbReference type="EMBL" id="APW39189.1"/>
    </source>
</evidence>
<dbReference type="Proteomes" id="UP000186609">
    <property type="component" value="Chromosome"/>
</dbReference>
<sequence length="273" mass="28785">MLSWEALDAMPLPAPAPRAAYGPAPQQFGELRLPQVPGPHPVIVLIHGGCWRNRYDLVYITRLAAWLTAQGWATWTIEYRRLGDAGGGWPGTLRDAGAALDHLRRLAPAAGLDLGRVIVAGHSAGGHLALWLASRARLAPSSPLYAADPLPVAGVLGLAAITDLDGFRFGPADSCHGAVEPLMQGGPAEVPQHYADASPLRRLPLGVPQALLQGEEDDTVSADAVRDYAQAAARAGDAVRLWALPDAGHFDVAVAVQASEAALREALTWLRVA</sequence>
<evidence type="ECO:0000259" key="2">
    <source>
        <dbReference type="Pfam" id="PF20434"/>
    </source>
</evidence>
<protein>
    <recommendedName>
        <fullName evidence="2">BD-FAE-like domain-containing protein</fullName>
    </recommendedName>
</protein>
<dbReference type="SUPFAM" id="SSF53474">
    <property type="entry name" value="alpha/beta-Hydrolases"/>
    <property type="match status" value="1"/>
</dbReference>
<dbReference type="Gene3D" id="3.40.50.1820">
    <property type="entry name" value="alpha/beta hydrolase"/>
    <property type="match status" value="1"/>
</dbReference>
<dbReference type="AlphaFoldDB" id="A0A1P8JZL8"/>
<dbReference type="PANTHER" id="PTHR48081:SF33">
    <property type="entry name" value="KYNURENINE FORMAMIDASE"/>
    <property type="match status" value="1"/>
</dbReference>
<keyword evidence="4" id="KW-1185">Reference proteome</keyword>
<dbReference type="Pfam" id="PF20434">
    <property type="entry name" value="BD-FAE"/>
    <property type="match status" value="1"/>
</dbReference>
<gene>
    <name evidence="3" type="ORF">RD110_19840</name>
</gene>
<evidence type="ECO:0000313" key="4">
    <source>
        <dbReference type="Proteomes" id="UP000186609"/>
    </source>
</evidence>
<accession>A0A1P8JZL8</accession>
<name>A0A1P8JZL8_9BURK</name>
<organism evidence="3 4">
    <name type="scientific">Rhodoferax koreensis</name>
    <dbReference type="NCBI Taxonomy" id="1842727"/>
    <lineage>
        <taxon>Bacteria</taxon>
        <taxon>Pseudomonadati</taxon>
        <taxon>Pseudomonadota</taxon>
        <taxon>Betaproteobacteria</taxon>
        <taxon>Burkholderiales</taxon>
        <taxon>Comamonadaceae</taxon>
        <taxon>Rhodoferax</taxon>
    </lineage>
</organism>
<dbReference type="InterPro" id="IPR029058">
    <property type="entry name" value="AB_hydrolase_fold"/>
</dbReference>
<dbReference type="RefSeq" id="WP_076201377.1">
    <property type="nucleotide sequence ID" value="NZ_CP019236.1"/>
</dbReference>
<dbReference type="STRING" id="1842727.RD110_19840"/>
<feature type="domain" description="BD-FAE-like" evidence="2">
    <location>
        <begin position="38"/>
        <end position="223"/>
    </location>
</feature>
<dbReference type="OrthoDB" id="255603at2"/>
<dbReference type="PANTHER" id="PTHR48081">
    <property type="entry name" value="AB HYDROLASE SUPERFAMILY PROTEIN C4A8.06C"/>
    <property type="match status" value="1"/>
</dbReference>
<dbReference type="InterPro" id="IPR049492">
    <property type="entry name" value="BD-FAE-like_dom"/>
</dbReference>
<dbReference type="KEGG" id="rhy:RD110_19840"/>
<dbReference type="InterPro" id="IPR050300">
    <property type="entry name" value="GDXG_lipolytic_enzyme"/>
</dbReference>
<reference evidence="3 4" key="1">
    <citation type="submission" date="2017-01" db="EMBL/GenBank/DDBJ databases">
        <authorList>
            <person name="Mah S.A."/>
            <person name="Swanson W.J."/>
            <person name="Moy G.W."/>
            <person name="Vacquier V.D."/>
        </authorList>
    </citation>
    <scope>NUCLEOTIDE SEQUENCE [LARGE SCALE GENOMIC DNA]</scope>
    <source>
        <strain evidence="3 4">DCY110</strain>
    </source>
</reference>
<dbReference type="GO" id="GO:0016787">
    <property type="term" value="F:hydrolase activity"/>
    <property type="evidence" value="ECO:0007669"/>
    <property type="project" value="UniProtKB-KW"/>
</dbReference>